<dbReference type="PANTHER" id="PTHR43735:SF24">
    <property type="entry name" value="NUCLEOTIDE-DISULPHIDE OXIDOREDUCTASE AMID-LIKE, PUTATIVE (AFU_ORTHOLOGUE AFUA_1G17180)-RELATED"/>
    <property type="match status" value="1"/>
</dbReference>
<organism evidence="2 3">
    <name type="scientific">Dendryphion nanum</name>
    <dbReference type="NCBI Taxonomy" id="256645"/>
    <lineage>
        <taxon>Eukaryota</taxon>
        <taxon>Fungi</taxon>
        <taxon>Dikarya</taxon>
        <taxon>Ascomycota</taxon>
        <taxon>Pezizomycotina</taxon>
        <taxon>Dothideomycetes</taxon>
        <taxon>Pleosporomycetidae</taxon>
        <taxon>Pleosporales</taxon>
        <taxon>Torulaceae</taxon>
        <taxon>Dendryphion</taxon>
    </lineage>
</organism>
<keyword evidence="3" id="KW-1185">Reference proteome</keyword>
<accession>A0A9P9DW58</accession>
<dbReference type="AlphaFoldDB" id="A0A9P9DW58"/>
<name>A0A9P9DW58_9PLEO</name>
<evidence type="ECO:0000313" key="2">
    <source>
        <dbReference type="EMBL" id="KAH7125621.1"/>
    </source>
</evidence>
<evidence type="ECO:0000313" key="3">
    <source>
        <dbReference type="Proteomes" id="UP000700596"/>
    </source>
</evidence>
<dbReference type="GO" id="GO:0004174">
    <property type="term" value="F:electron-transferring-flavoprotein dehydrogenase activity"/>
    <property type="evidence" value="ECO:0007669"/>
    <property type="project" value="TreeGrafter"/>
</dbReference>
<proteinExistence type="predicted"/>
<protein>
    <recommendedName>
        <fullName evidence="1">FAD/NAD(P)-binding domain-containing protein</fullName>
    </recommendedName>
</protein>
<dbReference type="InterPro" id="IPR036188">
    <property type="entry name" value="FAD/NAD-bd_sf"/>
</dbReference>
<dbReference type="EMBL" id="JAGMWT010000007">
    <property type="protein sequence ID" value="KAH7125621.1"/>
    <property type="molecule type" value="Genomic_DNA"/>
</dbReference>
<evidence type="ECO:0000259" key="1">
    <source>
        <dbReference type="Pfam" id="PF07992"/>
    </source>
</evidence>
<feature type="domain" description="FAD/NAD(P)-binding" evidence="1">
    <location>
        <begin position="67"/>
        <end position="348"/>
    </location>
</feature>
<dbReference type="SUPFAM" id="SSF51905">
    <property type="entry name" value="FAD/NAD(P)-binding domain"/>
    <property type="match status" value="1"/>
</dbReference>
<comment type="caution">
    <text evidence="2">The sequence shown here is derived from an EMBL/GenBank/DDBJ whole genome shotgun (WGS) entry which is preliminary data.</text>
</comment>
<dbReference type="PANTHER" id="PTHR43735">
    <property type="entry name" value="APOPTOSIS-INDUCING FACTOR 1"/>
    <property type="match status" value="1"/>
</dbReference>
<dbReference type="OrthoDB" id="202203at2759"/>
<dbReference type="InterPro" id="IPR023753">
    <property type="entry name" value="FAD/NAD-binding_dom"/>
</dbReference>
<dbReference type="Pfam" id="PF07992">
    <property type="entry name" value="Pyr_redox_2"/>
    <property type="match status" value="1"/>
</dbReference>
<gene>
    <name evidence="2" type="ORF">B0J11DRAFT_487400</name>
</gene>
<dbReference type="GO" id="GO:0050660">
    <property type="term" value="F:flavin adenine dinucleotide binding"/>
    <property type="evidence" value="ECO:0007669"/>
    <property type="project" value="TreeGrafter"/>
</dbReference>
<dbReference type="PRINTS" id="PR00368">
    <property type="entry name" value="FADPNR"/>
</dbReference>
<sequence length="463" mass="50114">MRLQSVPDVLNPLSTLGNLSLATPHRILIVGCAYGGISALVNLIDLGLGRTRQTVYAVPDVKGKKTKNGIEITVIDERDGYFHSVGAPLAHVTPKHTSKMWKRYSQIQELRQNNVSFKHGSVQKIDAEAKVAEWRDQSGKTQHQGYDYVIFATGLKRHWPAVPKSGSWEQYVKDGKALHDEITGGSETSQQGRKVVIIGAGAVGVEFAAEIKNYYPSISVTLIHSRSEVLSSEPLPSEVKAKAQTLLVEEGVDLILENRATITALPTGKKEVTLANGTSIIADTVIDSTKKGVPTTGFLPVEAVDEAAEIKVTPHLSFQPTIPNASSHFGVGDCIAWSGIKRAGGAMLMGELAAHNVYTSILNDEADSGTEPIVLTELPVYNNVIGLAVGKQCLTYDKGNGMKWGVQLMKDYFQDDLGWAANLKYLQLTEVEERKEKAMEKEKLEGTEVRVGEVGVEAVGASA</sequence>
<dbReference type="Proteomes" id="UP000700596">
    <property type="component" value="Unassembled WGS sequence"/>
</dbReference>
<dbReference type="PRINTS" id="PR00411">
    <property type="entry name" value="PNDRDTASEI"/>
</dbReference>
<dbReference type="Gene3D" id="3.50.50.60">
    <property type="entry name" value="FAD/NAD(P)-binding domain"/>
    <property type="match status" value="2"/>
</dbReference>
<reference evidence="2" key="1">
    <citation type="journal article" date="2021" name="Nat. Commun.">
        <title>Genetic determinants of endophytism in the Arabidopsis root mycobiome.</title>
        <authorList>
            <person name="Mesny F."/>
            <person name="Miyauchi S."/>
            <person name="Thiergart T."/>
            <person name="Pickel B."/>
            <person name="Atanasova L."/>
            <person name="Karlsson M."/>
            <person name="Huettel B."/>
            <person name="Barry K.W."/>
            <person name="Haridas S."/>
            <person name="Chen C."/>
            <person name="Bauer D."/>
            <person name="Andreopoulos W."/>
            <person name="Pangilinan J."/>
            <person name="LaButti K."/>
            <person name="Riley R."/>
            <person name="Lipzen A."/>
            <person name="Clum A."/>
            <person name="Drula E."/>
            <person name="Henrissat B."/>
            <person name="Kohler A."/>
            <person name="Grigoriev I.V."/>
            <person name="Martin F.M."/>
            <person name="Hacquard S."/>
        </authorList>
    </citation>
    <scope>NUCLEOTIDE SEQUENCE</scope>
    <source>
        <strain evidence="2">MPI-CAGE-CH-0243</strain>
    </source>
</reference>
<dbReference type="GO" id="GO:0005737">
    <property type="term" value="C:cytoplasm"/>
    <property type="evidence" value="ECO:0007669"/>
    <property type="project" value="TreeGrafter"/>
</dbReference>